<gene>
    <name evidence="2" type="ORF">V5O48_002469</name>
</gene>
<dbReference type="EMBL" id="JBAHYK010000056">
    <property type="protein sequence ID" value="KAL0579540.1"/>
    <property type="molecule type" value="Genomic_DNA"/>
</dbReference>
<comment type="caution">
    <text evidence="2">The sequence shown here is derived from an EMBL/GenBank/DDBJ whole genome shotgun (WGS) entry which is preliminary data.</text>
</comment>
<name>A0ABR3FW21_9AGAR</name>
<keyword evidence="3" id="KW-1185">Reference proteome</keyword>
<evidence type="ECO:0000256" key="1">
    <source>
        <dbReference type="SAM" id="MobiDB-lite"/>
    </source>
</evidence>
<feature type="region of interest" description="Disordered" evidence="1">
    <location>
        <begin position="1"/>
        <end position="171"/>
    </location>
</feature>
<evidence type="ECO:0000313" key="3">
    <source>
        <dbReference type="Proteomes" id="UP001465976"/>
    </source>
</evidence>
<dbReference type="Proteomes" id="UP001465976">
    <property type="component" value="Unassembled WGS sequence"/>
</dbReference>
<evidence type="ECO:0000313" key="2">
    <source>
        <dbReference type="EMBL" id="KAL0579540.1"/>
    </source>
</evidence>
<reference evidence="2 3" key="1">
    <citation type="submission" date="2024-02" db="EMBL/GenBank/DDBJ databases">
        <title>A draft genome for the cacao thread blight pathogen Marasmius crinis-equi.</title>
        <authorList>
            <person name="Cohen S.P."/>
            <person name="Baruah I.K."/>
            <person name="Amoako-Attah I."/>
            <person name="Bukari Y."/>
            <person name="Meinhardt L.W."/>
            <person name="Bailey B.A."/>
        </authorList>
    </citation>
    <scope>NUCLEOTIDE SEQUENCE [LARGE SCALE GENOMIC DNA]</scope>
    <source>
        <strain evidence="2 3">GH-76</strain>
    </source>
</reference>
<feature type="compositionally biased region" description="Basic and acidic residues" evidence="1">
    <location>
        <begin position="83"/>
        <end position="96"/>
    </location>
</feature>
<feature type="compositionally biased region" description="Polar residues" evidence="1">
    <location>
        <begin position="40"/>
        <end position="57"/>
    </location>
</feature>
<proteinExistence type="predicted"/>
<protein>
    <submittedName>
        <fullName evidence="2">Uncharacterized protein</fullName>
    </submittedName>
</protein>
<feature type="compositionally biased region" description="Polar residues" evidence="1">
    <location>
        <begin position="64"/>
        <end position="80"/>
    </location>
</feature>
<sequence length="171" mass="18550">MNTIDPDLASQVRSAAMRGRRNVSQGYATYKDPLQPPGPSSRTKSLSTNDIFRSSNDIMHDVFASTNPVDPSGIPTQPSNKRARSEDRDTDPRGDDSTGANRDIAMNLNTPLDDRPIKPLRKSGKSLMQTRSLPASLWPTASAESGGVIEEEDWSASMDGGSKPFEPMTLS</sequence>
<organism evidence="2 3">
    <name type="scientific">Marasmius crinis-equi</name>
    <dbReference type="NCBI Taxonomy" id="585013"/>
    <lineage>
        <taxon>Eukaryota</taxon>
        <taxon>Fungi</taxon>
        <taxon>Dikarya</taxon>
        <taxon>Basidiomycota</taxon>
        <taxon>Agaricomycotina</taxon>
        <taxon>Agaricomycetes</taxon>
        <taxon>Agaricomycetidae</taxon>
        <taxon>Agaricales</taxon>
        <taxon>Marasmiineae</taxon>
        <taxon>Marasmiaceae</taxon>
        <taxon>Marasmius</taxon>
    </lineage>
</organism>
<accession>A0ABR3FW21</accession>